<dbReference type="InterPro" id="IPR050204">
    <property type="entry name" value="AraC_XylS_family_regulators"/>
</dbReference>
<protein>
    <submittedName>
        <fullName evidence="5">AraC family transcriptional regulator</fullName>
    </submittedName>
</protein>
<keyword evidence="1" id="KW-0805">Transcription regulation</keyword>
<dbReference type="PROSITE" id="PS00041">
    <property type="entry name" value="HTH_ARAC_FAMILY_1"/>
    <property type="match status" value="1"/>
</dbReference>
<dbReference type="AlphaFoldDB" id="A0A6M6JD38"/>
<name>A0A6M6JD38_9PSEU</name>
<dbReference type="GO" id="GO:0003700">
    <property type="term" value="F:DNA-binding transcription factor activity"/>
    <property type="evidence" value="ECO:0007669"/>
    <property type="project" value="InterPro"/>
</dbReference>
<dbReference type="InterPro" id="IPR018062">
    <property type="entry name" value="HTH_AraC-typ_CS"/>
</dbReference>
<proteinExistence type="predicted"/>
<dbReference type="Proteomes" id="UP000505377">
    <property type="component" value="Chromosome"/>
</dbReference>
<keyword evidence="6" id="KW-1185">Reference proteome</keyword>
<dbReference type="EMBL" id="CP053564">
    <property type="protein sequence ID" value="QJY44865.1"/>
    <property type="molecule type" value="Genomic_DNA"/>
</dbReference>
<evidence type="ECO:0000313" key="5">
    <source>
        <dbReference type="EMBL" id="QJY44865.1"/>
    </source>
</evidence>
<evidence type="ECO:0000256" key="3">
    <source>
        <dbReference type="ARBA" id="ARBA00023163"/>
    </source>
</evidence>
<dbReference type="SMART" id="SM00342">
    <property type="entry name" value="HTH_ARAC"/>
    <property type="match status" value="1"/>
</dbReference>
<organism evidence="5 6">
    <name type="scientific">Pseudonocardia broussonetiae</name>
    <dbReference type="NCBI Taxonomy" id="2736640"/>
    <lineage>
        <taxon>Bacteria</taxon>
        <taxon>Bacillati</taxon>
        <taxon>Actinomycetota</taxon>
        <taxon>Actinomycetes</taxon>
        <taxon>Pseudonocardiales</taxon>
        <taxon>Pseudonocardiaceae</taxon>
        <taxon>Pseudonocardia</taxon>
    </lineage>
</organism>
<dbReference type="GO" id="GO:0043565">
    <property type="term" value="F:sequence-specific DNA binding"/>
    <property type="evidence" value="ECO:0007669"/>
    <property type="project" value="InterPro"/>
</dbReference>
<dbReference type="RefSeq" id="WP_172154286.1">
    <property type="nucleotide sequence ID" value="NZ_CP053564.1"/>
</dbReference>
<dbReference type="Pfam" id="PF12833">
    <property type="entry name" value="HTH_18"/>
    <property type="match status" value="1"/>
</dbReference>
<dbReference type="PANTHER" id="PTHR46796">
    <property type="entry name" value="HTH-TYPE TRANSCRIPTIONAL ACTIVATOR RHAS-RELATED"/>
    <property type="match status" value="1"/>
</dbReference>
<dbReference type="InterPro" id="IPR018060">
    <property type="entry name" value="HTH_AraC"/>
</dbReference>
<gene>
    <name evidence="5" type="ORF">HOP40_02585</name>
</gene>
<keyword evidence="2" id="KW-0238">DNA-binding</keyword>
<dbReference type="InterPro" id="IPR009057">
    <property type="entry name" value="Homeodomain-like_sf"/>
</dbReference>
<keyword evidence="3" id="KW-0804">Transcription</keyword>
<sequence>MTQRIEEAPTSGSSSSEQWADIVSRWHDGWRVHPDGAWESGYLGSYRLGEVTVVGCRTGRCTGFRVADRDGTERGSTDVGVLVLHSGRESVECGGRSLLLSAGEAVIWDTRASGRFAVDEHVDKSTVFLPRAVVESWVPNLEHLLNRGPVPAASTTVLRGLLRGLAETPDAALQRHSAGVLASALKETAFLTFSGLVPDHTQVAGRLWHALTRSVEDRLPAAPTAEELAAELSVSVRTVYQVFADNGTTVRSYVRQRRLARAREELLDRRRDDTVATTARRWGFVDQSTFTKAFRRQFGRTPSDVKRSSASA</sequence>
<evidence type="ECO:0000313" key="6">
    <source>
        <dbReference type="Proteomes" id="UP000505377"/>
    </source>
</evidence>
<evidence type="ECO:0000256" key="2">
    <source>
        <dbReference type="ARBA" id="ARBA00023125"/>
    </source>
</evidence>
<dbReference type="PANTHER" id="PTHR46796:SF6">
    <property type="entry name" value="ARAC SUBFAMILY"/>
    <property type="match status" value="1"/>
</dbReference>
<dbReference type="PRINTS" id="PR00032">
    <property type="entry name" value="HTHARAC"/>
</dbReference>
<accession>A0A6M6JD38</accession>
<evidence type="ECO:0000256" key="1">
    <source>
        <dbReference type="ARBA" id="ARBA00023015"/>
    </source>
</evidence>
<feature type="domain" description="HTH araC/xylS-type" evidence="4">
    <location>
        <begin position="209"/>
        <end position="308"/>
    </location>
</feature>
<dbReference type="Gene3D" id="1.10.10.60">
    <property type="entry name" value="Homeodomain-like"/>
    <property type="match status" value="1"/>
</dbReference>
<dbReference type="SUPFAM" id="SSF46689">
    <property type="entry name" value="Homeodomain-like"/>
    <property type="match status" value="1"/>
</dbReference>
<dbReference type="Pfam" id="PF14525">
    <property type="entry name" value="AraC_binding_2"/>
    <property type="match status" value="1"/>
</dbReference>
<dbReference type="InterPro" id="IPR020449">
    <property type="entry name" value="Tscrpt_reg_AraC-type_HTH"/>
</dbReference>
<evidence type="ECO:0000259" key="4">
    <source>
        <dbReference type="PROSITE" id="PS01124"/>
    </source>
</evidence>
<dbReference type="PROSITE" id="PS01124">
    <property type="entry name" value="HTH_ARAC_FAMILY_2"/>
    <property type="match status" value="1"/>
</dbReference>
<reference evidence="5 6" key="1">
    <citation type="submission" date="2020-05" db="EMBL/GenBank/DDBJ databases">
        <authorList>
            <person name="Mo P."/>
        </authorList>
    </citation>
    <scope>NUCLEOTIDE SEQUENCE [LARGE SCALE GENOMIC DNA]</scope>
    <source>
        <strain evidence="5 6">Gen01</strain>
    </source>
</reference>
<dbReference type="KEGG" id="pbro:HOP40_02585"/>
<dbReference type="InterPro" id="IPR035418">
    <property type="entry name" value="AraC-bd_2"/>
</dbReference>